<organism evidence="1 2">
    <name type="scientific">Peronosclerospora sorghi</name>
    <dbReference type="NCBI Taxonomy" id="230839"/>
    <lineage>
        <taxon>Eukaryota</taxon>
        <taxon>Sar</taxon>
        <taxon>Stramenopiles</taxon>
        <taxon>Oomycota</taxon>
        <taxon>Peronosporomycetes</taxon>
        <taxon>Peronosporales</taxon>
        <taxon>Peronosporaceae</taxon>
        <taxon>Peronosclerospora</taxon>
    </lineage>
</organism>
<evidence type="ECO:0000313" key="1">
    <source>
        <dbReference type="EMBL" id="KAI9918834.1"/>
    </source>
</evidence>
<comment type="caution">
    <text evidence="1">The sequence shown here is derived from an EMBL/GenBank/DDBJ whole genome shotgun (WGS) entry which is preliminary data.</text>
</comment>
<evidence type="ECO:0000313" key="2">
    <source>
        <dbReference type="Proteomes" id="UP001163321"/>
    </source>
</evidence>
<name>A0ACC0WJ16_9STRA</name>
<reference evidence="1 2" key="1">
    <citation type="journal article" date="2022" name="bioRxiv">
        <title>The genome of the oomycete Peronosclerospora sorghi, a cosmopolitan pathogen of maize and sorghum, is inflated with dispersed pseudogenes.</title>
        <authorList>
            <person name="Fletcher K."/>
            <person name="Martin F."/>
            <person name="Isakeit T."/>
            <person name="Cavanaugh K."/>
            <person name="Magill C."/>
            <person name="Michelmore R."/>
        </authorList>
    </citation>
    <scope>NUCLEOTIDE SEQUENCE [LARGE SCALE GENOMIC DNA]</scope>
    <source>
        <strain evidence="1">P6</strain>
    </source>
</reference>
<proteinExistence type="predicted"/>
<dbReference type="Proteomes" id="UP001163321">
    <property type="component" value="Chromosome 12"/>
</dbReference>
<keyword evidence="2" id="KW-1185">Reference proteome</keyword>
<gene>
    <name evidence="1" type="ORF">PsorP6_012086</name>
</gene>
<dbReference type="EMBL" id="CM047591">
    <property type="protein sequence ID" value="KAI9918834.1"/>
    <property type="molecule type" value="Genomic_DNA"/>
</dbReference>
<sequence length="171" mass="18679">MGSNVSMCGLVASDGDSDPQSHNPNKDVGKKSDRSTGERTRSFSTATDSSVASILSNSEMLIPDAYMPKDIQVVSQRRQRQPHSLTSRSSYGYSSKNSSMRSSRVSSLPYQGSGSLHVVRHHAAEDERSNTGCNKLNLNIKTASSSFGYSDNESNPTDNNKRMSIQELRVK</sequence>
<accession>A0ACC0WJ16</accession>
<protein>
    <submittedName>
        <fullName evidence="1">Uncharacterized protein</fullName>
    </submittedName>
</protein>